<accession>A0AA34WDJ8</accession>
<dbReference type="KEGG" id="bhr:BH0707"/>
<gene>
    <name evidence="1" type="ordered locus">BH0707</name>
</gene>
<proteinExistence type="predicted"/>
<dbReference type="EMBL" id="CP000048">
    <property type="protein sequence ID" value="AAX17206.1"/>
    <property type="molecule type" value="Genomic_DNA"/>
</dbReference>
<protein>
    <submittedName>
        <fullName evidence="1">Uncharacterized protein</fullName>
    </submittedName>
</protein>
<reference evidence="2" key="1">
    <citation type="submission" date="2004-12" db="EMBL/GenBank/DDBJ databases">
        <title>The genome sequence of Borrelia hermsii and Borrelia turicatae: comparative analysis of two agents of endemic N. America relapsing fever.</title>
        <authorList>
            <person name="Porcella S.F."/>
            <person name="Raffel S.J."/>
            <person name="Schrumpf M.E."/>
            <person name="Montgomery B."/>
            <person name="Smith T."/>
            <person name="Schwan T.G."/>
        </authorList>
    </citation>
    <scope>NUCLEOTIDE SEQUENCE [LARGE SCALE GENOMIC DNA]</scope>
    <source>
        <strain evidence="2">HS1 / DAH</strain>
    </source>
</reference>
<evidence type="ECO:0000313" key="1">
    <source>
        <dbReference type="EMBL" id="AAX17206.1"/>
    </source>
</evidence>
<sequence length="601" mass="71381">MFDLYLNIYKWGFMNKSNVNIYDSIGELSKDSRAKLIREIKKNLSLNSSVLSENNSNYLNSDSTVQIDDFLSKKFMEESLWIKIWVYILSFFQKDKTKEDIYKMHLLKNLEGHINSMYKNPVINFKKGYLRVGFVEMFFELYCYLIELKGYFKMLETGNIVEQAMFEVIQSKIPNSQCRLEDFLALEEHEQFLRKDKSQNELEAIIRIKISNYINSIPSQTYTVVEDMFEFFYVLNGIAFFPYKSFLSFFNVELLDDVDNFDVADLDGTVSISFESVDKYFRCFFELLHTLRDIEINEEVLKIIVKNYFLIIKSDENGILSEENLLGIDSMFKSILGIMIKIISFSKTLPYLDVFKIYYENPVLKPKKYVPCFDVKSFYENVLFLNVSGQLVKNYSKSLTVLLNKELKDLIKNYSVIMNLDNIIFKGMGLEYSNLKKLYFLNEFFKYVYDVKMMEILRTVNNVVLVNNTDLRSLYIKLERDISVLRKEVYDLYFELNYKNEEYEKYNEDYNIDDSYKDKILEWYLREIETVKRLVFNFMSYFIDLRGKYIALLENNNAFIQSALNLSHKLSTDDNVKISLSYVIDNILFIIKQALFILENL</sequence>
<dbReference type="AlphaFoldDB" id="A0AA34WDJ8"/>
<evidence type="ECO:0000313" key="2">
    <source>
        <dbReference type="Proteomes" id="UP000008834"/>
    </source>
</evidence>
<organism evidence="1 2">
    <name type="scientific">Borrelia hermsii (strain HS1 / DAH)</name>
    <dbReference type="NCBI Taxonomy" id="314723"/>
    <lineage>
        <taxon>Bacteria</taxon>
        <taxon>Pseudomonadati</taxon>
        <taxon>Spirochaetota</taxon>
        <taxon>Spirochaetia</taxon>
        <taxon>Spirochaetales</taxon>
        <taxon>Borreliaceae</taxon>
        <taxon>Borrelia</taxon>
    </lineage>
</organism>
<name>A0AA34WDJ8_BORHD</name>
<dbReference type="Proteomes" id="UP000008834">
    <property type="component" value="Chromosome"/>
</dbReference>